<dbReference type="InterPro" id="IPR014710">
    <property type="entry name" value="RmlC-like_jellyroll"/>
</dbReference>
<evidence type="ECO:0000256" key="3">
    <source>
        <dbReference type="ARBA" id="ARBA00022692"/>
    </source>
</evidence>
<comment type="subcellular location">
    <subcellularLocation>
        <location evidence="1">Membrane</location>
        <topology evidence="1">Multi-pass membrane protein</topology>
    </subcellularLocation>
</comment>
<sequence length="481" mass="53243">MLQLEQKCCKTRQSVVHRVEIVPRVVRVLAIEGATESVRTNVKHLEHVQVQGSRGDVADKVADVRDTTGRSDSVENEAEESFDWRERAKLDGVKAYMRLRRVPQDLQIKVIKWFDYLWLTQKCSEEDKAINCLPDKLKAEVAIHVYLDTLQKMSIFQNTEAGFLRELVLKLRHVLYSPGDYICRTGEVGKEMYIVNKGRLHVVTDNGDTVLATIRAGSYFGEISILNMGTAGNRRTASVRSVGYTDLLVLNKEDLLDVLKEFPAARSKMEEEAWNKLEKSKKALREKGTMGRCQSTPGLVESRGRIPLENTCISPVNTKSTQAYSAGHSLFSPSPSPVTSRGFASAGNNVNVNNGARSMDSPMSATSSGHSSEDQTARAPQSATTQPSTGRQSTHSGNMTQLVSEGATPLLGASEALLAEIIHIRERLISLESDNATLSAKVIKQEREVQNRLDEIQMHICGASSTSSLEDNNERNRESII</sequence>
<dbReference type="InterPro" id="IPR000595">
    <property type="entry name" value="cNMP-bd_dom"/>
</dbReference>
<feature type="domain" description="Cyclic nucleotide-binding" evidence="10">
    <location>
        <begin position="155"/>
        <end position="276"/>
    </location>
</feature>
<feature type="compositionally biased region" description="Polar residues" evidence="9">
    <location>
        <begin position="361"/>
        <end position="370"/>
    </location>
</feature>
<dbReference type="FunFam" id="2.60.120.10:FF:000002">
    <property type="entry name" value="Cyclic nucleotide gated channel alpha 1a"/>
    <property type="match status" value="1"/>
</dbReference>
<dbReference type="AlphaFoldDB" id="A0A0L7QTT0"/>
<dbReference type="SMART" id="SM00100">
    <property type="entry name" value="cNMP"/>
    <property type="match status" value="1"/>
</dbReference>
<dbReference type="GO" id="GO:0005222">
    <property type="term" value="F:intracellularly cAMP-activated cation channel activity"/>
    <property type="evidence" value="ECO:0007669"/>
    <property type="project" value="TreeGrafter"/>
</dbReference>
<dbReference type="OrthoDB" id="421226at2759"/>
<keyword evidence="4" id="KW-1133">Transmembrane helix</keyword>
<dbReference type="Gene3D" id="1.10.287.630">
    <property type="entry name" value="Helix hairpin bin"/>
    <property type="match status" value="1"/>
</dbReference>
<dbReference type="CDD" id="cd00038">
    <property type="entry name" value="CAP_ED"/>
    <property type="match status" value="1"/>
</dbReference>
<evidence type="ECO:0000256" key="9">
    <source>
        <dbReference type="SAM" id="MobiDB-lite"/>
    </source>
</evidence>
<dbReference type="SUPFAM" id="SSF51206">
    <property type="entry name" value="cAMP-binding domain-like"/>
    <property type="match status" value="1"/>
</dbReference>
<gene>
    <name evidence="11" type="ORF">WH47_01822</name>
</gene>
<evidence type="ECO:0000256" key="2">
    <source>
        <dbReference type="ARBA" id="ARBA00022448"/>
    </source>
</evidence>
<dbReference type="GO" id="GO:0030553">
    <property type="term" value="F:cGMP binding"/>
    <property type="evidence" value="ECO:0007669"/>
    <property type="project" value="TreeGrafter"/>
</dbReference>
<evidence type="ECO:0000313" key="11">
    <source>
        <dbReference type="EMBL" id="KOC62030.1"/>
    </source>
</evidence>
<evidence type="ECO:0000256" key="6">
    <source>
        <dbReference type="ARBA" id="ARBA00023136"/>
    </source>
</evidence>
<dbReference type="FunFam" id="1.10.287.630:FF:000001">
    <property type="entry name" value="Cyclic nucleotide-gated channel alpha 3"/>
    <property type="match status" value="1"/>
</dbReference>
<keyword evidence="2" id="KW-0813">Transport</keyword>
<evidence type="ECO:0000259" key="10">
    <source>
        <dbReference type="PROSITE" id="PS50042"/>
    </source>
</evidence>
<keyword evidence="7" id="KW-1071">Ligand-gated ion channel</keyword>
<feature type="region of interest" description="Disordered" evidence="9">
    <location>
        <begin position="327"/>
        <end position="397"/>
    </location>
</feature>
<evidence type="ECO:0000256" key="4">
    <source>
        <dbReference type="ARBA" id="ARBA00022989"/>
    </source>
</evidence>
<keyword evidence="12" id="KW-1185">Reference proteome</keyword>
<dbReference type="PROSITE" id="PS50042">
    <property type="entry name" value="CNMP_BINDING_3"/>
    <property type="match status" value="1"/>
</dbReference>
<dbReference type="Pfam" id="PF00027">
    <property type="entry name" value="cNMP_binding"/>
    <property type="match status" value="1"/>
</dbReference>
<dbReference type="InterPro" id="IPR018488">
    <property type="entry name" value="cNMP-bd_CS"/>
</dbReference>
<dbReference type="EMBL" id="KQ414740">
    <property type="protein sequence ID" value="KOC62030.1"/>
    <property type="molecule type" value="Genomic_DNA"/>
</dbReference>
<dbReference type="InterPro" id="IPR050866">
    <property type="entry name" value="CNG_cation_channel"/>
</dbReference>
<dbReference type="InterPro" id="IPR018490">
    <property type="entry name" value="cNMP-bd_dom_sf"/>
</dbReference>
<feature type="compositionally biased region" description="Low complexity" evidence="9">
    <location>
        <begin position="346"/>
        <end position="356"/>
    </location>
</feature>
<keyword evidence="5" id="KW-0406">Ion transport</keyword>
<dbReference type="GO" id="GO:0005886">
    <property type="term" value="C:plasma membrane"/>
    <property type="evidence" value="ECO:0007669"/>
    <property type="project" value="TreeGrafter"/>
</dbReference>
<dbReference type="PANTHER" id="PTHR45638:SF4">
    <property type="entry name" value="CYCLIC NUCLEOTIDE-BINDING DOMAIN-CONTAINING PROTEIN"/>
    <property type="match status" value="1"/>
</dbReference>
<evidence type="ECO:0000256" key="1">
    <source>
        <dbReference type="ARBA" id="ARBA00004141"/>
    </source>
</evidence>
<reference evidence="11 12" key="1">
    <citation type="submission" date="2015-07" db="EMBL/GenBank/DDBJ databases">
        <title>The genome of Habropoda laboriosa.</title>
        <authorList>
            <person name="Pan H."/>
            <person name="Kapheim K."/>
        </authorList>
    </citation>
    <scope>NUCLEOTIDE SEQUENCE [LARGE SCALE GENOMIC DNA]</scope>
    <source>
        <strain evidence="11">0110345459</strain>
    </source>
</reference>
<dbReference type="STRING" id="597456.A0A0L7QTT0"/>
<evidence type="ECO:0000256" key="5">
    <source>
        <dbReference type="ARBA" id="ARBA00023065"/>
    </source>
</evidence>
<evidence type="ECO:0000256" key="7">
    <source>
        <dbReference type="ARBA" id="ARBA00023286"/>
    </source>
</evidence>
<dbReference type="GO" id="GO:0017071">
    <property type="term" value="C:intracellular cyclic nucleotide activated cation channel complex"/>
    <property type="evidence" value="ECO:0007669"/>
    <property type="project" value="TreeGrafter"/>
</dbReference>
<feature type="compositionally biased region" description="Polar residues" evidence="9">
    <location>
        <begin position="378"/>
        <end position="397"/>
    </location>
</feature>
<organism evidence="11 12">
    <name type="scientific">Habropoda laboriosa</name>
    <dbReference type="NCBI Taxonomy" id="597456"/>
    <lineage>
        <taxon>Eukaryota</taxon>
        <taxon>Metazoa</taxon>
        <taxon>Ecdysozoa</taxon>
        <taxon>Arthropoda</taxon>
        <taxon>Hexapoda</taxon>
        <taxon>Insecta</taxon>
        <taxon>Pterygota</taxon>
        <taxon>Neoptera</taxon>
        <taxon>Endopterygota</taxon>
        <taxon>Hymenoptera</taxon>
        <taxon>Apocrita</taxon>
        <taxon>Aculeata</taxon>
        <taxon>Apoidea</taxon>
        <taxon>Anthophila</taxon>
        <taxon>Apidae</taxon>
        <taxon>Habropoda</taxon>
    </lineage>
</organism>
<keyword evidence="6" id="KW-0472">Membrane</keyword>
<dbReference type="Proteomes" id="UP000053825">
    <property type="component" value="Unassembled WGS sequence"/>
</dbReference>
<dbReference type="PROSITE" id="PS00889">
    <property type="entry name" value="CNMP_BINDING_2"/>
    <property type="match status" value="1"/>
</dbReference>
<accession>A0A0L7QTT0</accession>
<dbReference type="Gene3D" id="2.60.120.10">
    <property type="entry name" value="Jelly Rolls"/>
    <property type="match status" value="1"/>
</dbReference>
<dbReference type="GO" id="GO:0005223">
    <property type="term" value="F:intracellularly cGMP-activated cation channel activity"/>
    <property type="evidence" value="ECO:0007669"/>
    <property type="project" value="TreeGrafter"/>
</dbReference>
<evidence type="ECO:0000313" key="12">
    <source>
        <dbReference type="Proteomes" id="UP000053825"/>
    </source>
</evidence>
<protein>
    <submittedName>
        <fullName evidence="11">Cyclic nucleotide-gated cation channel alpha-3</fullName>
    </submittedName>
</protein>
<dbReference type="PROSITE" id="PS00888">
    <property type="entry name" value="CNMP_BINDING_1"/>
    <property type="match status" value="1"/>
</dbReference>
<evidence type="ECO:0000256" key="8">
    <source>
        <dbReference type="ARBA" id="ARBA00023303"/>
    </source>
</evidence>
<dbReference type="GO" id="GO:0044877">
    <property type="term" value="F:protein-containing complex binding"/>
    <property type="evidence" value="ECO:0007669"/>
    <property type="project" value="TreeGrafter"/>
</dbReference>
<proteinExistence type="predicted"/>
<keyword evidence="3" id="KW-0812">Transmembrane</keyword>
<dbReference type="PANTHER" id="PTHR45638">
    <property type="entry name" value="CYCLIC NUCLEOTIDE-GATED CATION CHANNEL SUBUNIT A"/>
    <property type="match status" value="1"/>
</dbReference>
<keyword evidence="8" id="KW-0407">Ion channel</keyword>
<name>A0A0L7QTT0_9HYME</name>